<gene>
    <name evidence="3" type="ORF">NEJAP_1573</name>
</gene>
<sequence>MLEFLQYLPEVFTPWNFMILVLGTVGGLILGATPGLSPTMAVALLIPFTFHMEPATGLILLGAAYTSTVAGGAVSAILLSIPGAPANIATTLDGNPLAKQGKATSALHYCFISSFVGGVIGVFVLIFFTPTLSQWALGFGPSHLFWVAILGVTVIGTLGSGSVVKGLFSGFVGLWISTIGYDPVLGVERFNYSEHLGGGINIIAALVGLFAIPQVLSMLTPQMMPGGVQKFAMETQSVMTSVKETLQRWKALVVGSFIGVLVGLIPGAGGQIAGLVAYDQTKKLSRNKDMFGKGEPAGVIAAESANNAMVGPSLVPLLTLSVPGSPTAAVLLGGLLIHGLFPGPALFTEHAPVVWTFINSLLVGQLLMCVFGIMIARYSRFVMDIPEFYMAAAITVLAVFGTFSVQNSFSDVFVMMTLGIVMYFASKIGFSPSPVVLGIILGPIAESNFLQGQMIAEVGDGSFNYFFGGPLNIVLVGVVAMSIVYSAYSELKQKKQQRTAQQNDADYRAEQEGV</sequence>
<evidence type="ECO:0000256" key="1">
    <source>
        <dbReference type="SAM" id="Phobius"/>
    </source>
</evidence>
<feature type="transmembrane region" description="Helical" evidence="1">
    <location>
        <begin position="251"/>
        <end position="278"/>
    </location>
</feature>
<dbReference type="PANTHER" id="PTHR35342:SF5">
    <property type="entry name" value="TRICARBOXYLIC TRANSPORT PROTEIN"/>
    <property type="match status" value="1"/>
</dbReference>
<feature type="transmembrane region" description="Helical" evidence="1">
    <location>
        <begin position="144"/>
        <end position="176"/>
    </location>
</feature>
<feature type="transmembrane region" description="Helical" evidence="1">
    <location>
        <begin position="196"/>
        <end position="216"/>
    </location>
</feature>
<keyword evidence="1" id="KW-0472">Membrane</keyword>
<dbReference type="Proteomes" id="UP000595332">
    <property type="component" value="Chromosome"/>
</dbReference>
<evidence type="ECO:0000259" key="2">
    <source>
        <dbReference type="Pfam" id="PF01970"/>
    </source>
</evidence>
<evidence type="ECO:0000313" key="3">
    <source>
        <dbReference type="EMBL" id="BBB29525.1"/>
    </source>
</evidence>
<feature type="transmembrane region" description="Helical" evidence="1">
    <location>
        <begin position="353"/>
        <end position="376"/>
    </location>
</feature>
<name>A0A7R6PSB9_9GAMM</name>
<dbReference type="RefSeq" id="WP_201350138.1">
    <property type="nucleotide sequence ID" value="NZ_AP014546.1"/>
</dbReference>
<keyword evidence="1" id="KW-0812">Transmembrane</keyword>
<feature type="transmembrane region" description="Helical" evidence="1">
    <location>
        <begin position="106"/>
        <end position="132"/>
    </location>
</feature>
<dbReference type="InterPro" id="IPR002823">
    <property type="entry name" value="DUF112_TM"/>
</dbReference>
<feature type="transmembrane region" description="Helical" evidence="1">
    <location>
        <begin position="58"/>
        <end position="81"/>
    </location>
</feature>
<keyword evidence="4" id="KW-1185">Reference proteome</keyword>
<dbReference type="AlphaFoldDB" id="A0A7R6PSB9"/>
<keyword evidence="1" id="KW-1133">Transmembrane helix</keyword>
<dbReference type="Pfam" id="PF01970">
    <property type="entry name" value="TctA"/>
    <property type="match status" value="1"/>
</dbReference>
<accession>A0A7R6PSB9</accession>
<organism evidence="3 4">
    <name type="scientific">Neptunomonas japonica JAMM 1380</name>
    <dbReference type="NCBI Taxonomy" id="1441457"/>
    <lineage>
        <taxon>Bacteria</taxon>
        <taxon>Pseudomonadati</taxon>
        <taxon>Pseudomonadota</taxon>
        <taxon>Gammaproteobacteria</taxon>
        <taxon>Oceanospirillales</taxon>
        <taxon>Oceanospirillaceae</taxon>
        <taxon>Neptunomonas</taxon>
    </lineage>
</organism>
<evidence type="ECO:0000313" key="4">
    <source>
        <dbReference type="Proteomes" id="UP000595332"/>
    </source>
</evidence>
<protein>
    <submittedName>
        <fullName evidence="3">Tricarboxylic transport membrane protein</fullName>
    </submittedName>
</protein>
<dbReference type="KEGG" id="njp:NEJAP_1573"/>
<feature type="transmembrane region" description="Helical" evidence="1">
    <location>
        <begin position="20"/>
        <end position="46"/>
    </location>
</feature>
<feature type="transmembrane region" description="Helical" evidence="1">
    <location>
        <begin position="388"/>
        <end position="405"/>
    </location>
</feature>
<feature type="transmembrane region" description="Helical" evidence="1">
    <location>
        <begin position="465"/>
        <end position="488"/>
    </location>
</feature>
<reference evidence="3 4" key="1">
    <citation type="journal article" date="2008" name="Int. J. Syst. Evol. Microbiol.">
        <title>Neptunomonas japonica sp. nov., an Osedax japonicus symbiont-like bacterium isolated from sediment adjacent to sperm whale carcasses off Kagoshima, Japan.</title>
        <authorList>
            <person name="Miyazaki M."/>
            <person name="Nogi Y."/>
            <person name="Fujiwara Y."/>
            <person name="Kawato M."/>
            <person name="Kubokawa K."/>
            <person name="Horikoshi K."/>
        </authorList>
    </citation>
    <scope>NUCLEOTIDE SEQUENCE [LARGE SCALE GENOMIC DNA]</scope>
    <source>
        <strain evidence="3 4">JAMM 1380</strain>
    </source>
</reference>
<dbReference type="PRINTS" id="PR00173">
    <property type="entry name" value="EDTRNSPORT"/>
</dbReference>
<proteinExistence type="predicted"/>
<feature type="transmembrane region" description="Helical" evidence="1">
    <location>
        <begin position="317"/>
        <end position="341"/>
    </location>
</feature>
<feature type="domain" description="DUF112" evidence="2">
    <location>
        <begin position="18"/>
        <end position="437"/>
    </location>
</feature>
<feature type="transmembrane region" description="Helical" evidence="1">
    <location>
        <begin position="412"/>
        <end position="445"/>
    </location>
</feature>
<dbReference type="PANTHER" id="PTHR35342">
    <property type="entry name" value="TRICARBOXYLIC TRANSPORT PROTEIN"/>
    <property type="match status" value="1"/>
</dbReference>
<dbReference type="EMBL" id="AP014546">
    <property type="protein sequence ID" value="BBB29525.1"/>
    <property type="molecule type" value="Genomic_DNA"/>
</dbReference>